<sequence length="135" mass="14418">MFGLGFGLILVAQQQPAATSSLLTFMIPWLLVMVLFYALIIAPQRRQEKERLAQLAALKKNDKVLTVGGIYGTVVSAPAGEDKIVLKLDDEGKIKVSFSRASIAKVLQSANSPVAKPHTEASPAESKPQSVSPSS</sequence>
<keyword evidence="6 12" id="KW-0812">Transmembrane</keyword>
<dbReference type="KEGG" id="ipa:Isop_1656"/>
<accession>E8R0B3</accession>
<evidence type="ECO:0000256" key="10">
    <source>
        <dbReference type="ARBA" id="ARBA00023136"/>
    </source>
</evidence>
<dbReference type="Proteomes" id="UP000008631">
    <property type="component" value="Chromosome"/>
</dbReference>
<evidence type="ECO:0000256" key="12">
    <source>
        <dbReference type="SAM" id="Phobius"/>
    </source>
</evidence>
<reference evidence="13 14" key="2">
    <citation type="journal article" date="2011" name="Stand. Genomic Sci.">
        <title>Complete genome sequence of Isosphaera pallida type strain (IS1B).</title>
        <authorList>
            <consortium name="US DOE Joint Genome Institute (JGI-PGF)"/>
            <person name="Goker M."/>
            <person name="Cleland D."/>
            <person name="Saunders E."/>
            <person name="Lapidus A."/>
            <person name="Nolan M."/>
            <person name="Lucas S."/>
            <person name="Hammon N."/>
            <person name="Deshpande S."/>
            <person name="Cheng J.F."/>
            <person name="Tapia R."/>
            <person name="Han C."/>
            <person name="Goodwin L."/>
            <person name="Pitluck S."/>
            <person name="Liolios K."/>
            <person name="Pagani I."/>
            <person name="Ivanova N."/>
            <person name="Mavromatis K."/>
            <person name="Pati A."/>
            <person name="Chen A."/>
            <person name="Palaniappan K."/>
            <person name="Land M."/>
            <person name="Hauser L."/>
            <person name="Chang Y.J."/>
            <person name="Jeffries C.D."/>
            <person name="Detter J.C."/>
            <person name="Beck B."/>
            <person name="Woyke T."/>
            <person name="Bristow J."/>
            <person name="Eisen J.A."/>
            <person name="Markowitz V."/>
            <person name="Hugenholtz P."/>
            <person name="Kyrpides N.C."/>
            <person name="Klenk H.P."/>
        </authorList>
    </citation>
    <scope>NUCLEOTIDE SEQUENCE [LARGE SCALE GENOMIC DNA]</scope>
    <source>
        <strain evidence="14">ATCC 43644 / DSM 9630 / IS1B</strain>
    </source>
</reference>
<evidence type="ECO:0000256" key="8">
    <source>
        <dbReference type="ARBA" id="ARBA00022989"/>
    </source>
</evidence>
<evidence type="ECO:0000256" key="9">
    <source>
        <dbReference type="ARBA" id="ARBA00023010"/>
    </source>
</evidence>
<evidence type="ECO:0000256" key="6">
    <source>
        <dbReference type="ARBA" id="ARBA00022692"/>
    </source>
</evidence>
<dbReference type="HOGENOM" id="CLU_116157_2_0_0"/>
<dbReference type="eggNOG" id="COG1862">
    <property type="taxonomic scope" value="Bacteria"/>
</dbReference>
<keyword evidence="10 12" id="KW-0472">Membrane</keyword>
<evidence type="ECO:0000256" key="11">
    <source>
        <dbReference type="SAM" id="MobiDB-lite"/>
    </source>
</evidence>
<dbReference type="PRINTS" id="PR01853">
    <property type="entry name" value="YAJCTRNLCASE"/>
</dbReference>
<dbReference type="Pfam" id="PF02699">
    <property type="entry name" value="YajC"/>
    <property type="match status" value="1"/>
</dbReference>
<dbReference type="PANTHER" id="PTHR33909:SF1">
    <property type="entry name" value="SEC TRANSLOCON ACCESSORY COMPLEX SUBUNIT YAJC"/>
    <property type="match status" value="1"/>
</dbReference>
<feature type="region of interest" description="Disordered" evidence="11">
    <location>
        <begin position="109"/>
        <end position="135"/>
    </location>
</feature>
<name>E8R0B3_ISOPI</name>
<keyword evidence="4" id="KW-0813">Transport</keyword>
<proteinExistence type="inferred from homology"/>
<comment type="similarity">
    <text evidence="2">Belongs to the YajC family.</text>
</comment>
<keyword evidence="7" id="KW-0653">Protein transport</keyword>
<keyword evidence="9" id="KW-0811">Translocation</keyword>
<organism evidence="13 14">
    <name type="scientific">Isosphaera pallida (strain ATCC 43644 / DSM 9630 / IS1B)</name>
    <dbReference type="NCBI Taxonomy" id="575540"/>
    <lineage>
        <taxon>Bacteria</taxon>
        <taxon>Pseudomonadati</taxon>
        <taxon>Planctomycetota</taxon>
        <taxon>Planctomycetia</taxon>
        <taxon>Isosphaerales</taxon>
        <taxon>Isosphaeraceae</taxon>
        <taxon>Isosphaera</taxon>
    </lineage>
</organism>
<evidence type="ECO:0000256" key="7">
    <source>
        <dbReference type="ARBA" id="ARBA00022927"/>
    </source>
</evidence>
<dbReference type="PANTHER" id="PTHR33909">
    <property type="entry name" value="SEC TRANSLOCON ACCESSORY COMPLEX SUBUNIT YAJC"/>
    <property type="match status" value="1"/>
</dbReference>
<feature type="transmembrane region" description="Helical" evidence="12">
    <location>
        <begin position="24"/>
        <end position="42"/>
    </location>
</feature>
<keyword evidence="5" id="KW-1003">Cell membrane</keyword>
<dbReference type="FunCoup" id="E8R0B3">
    <property type="interactions" value="151"/>
</dbReference>
<dbReference type="GO" id="GO:0015031">
    <property type="term" value="P:protein transport"/>
    <property type="evidence" value="ECO:0007669"/>
    <property type="project" value="UniProtKB-KW"/>
</dbReference>
<dbReference type="InterPro" id="IPR003849">
    <property type="entry name" value="Preprotein_translocase_YajC"/>
</dbReference>
<evidence type="ECO:0000256" key="4">
    <source>
        <dbReference type="ARBA" id="ARBA00022448"/>
    </source>
</evidence>
<dbReference type="STRING" id="575540.Isop_1656"/>
<comment type="subcellular location">
    <subcellularLocation>
        <location evidence="1">Cell membrane</location>
        <topology evidence="1">Single-pass membrane protein</topology>
    </subcellularLocation>
</comment>
<dbReference type="GO" id="GO:0005886">
    <property type="term" value="C:plasma membrane"/>
    <property type="evidence" value="ECO:0007669"/>
    <property type="project" value="UniProtKB-SubCell"/>
</dbReference>
<evidence type="ECO:0000256" key="5">
    <source>
        <dbReference type="ARBA" id="ARBA00022475"/>
    </source>
</evidence>
<dbReference type="NCBIfam" id="TIGR00739">
    <property type="entry name" value="yajC"/>
    <property type="match status" value="1"/>
</dbReference>
<gene>
    <name evidence="13" type="ordered locus">Isop_1656</name>
</gene>
<keyword evidence="8 12" id="KW-1133">Transmembrane helix</keyword>
<dbReference type="RefSeq" id="WP_013564528.1">
    <property type="nucleotide sequence ID" value="NC_014962.1"/>
</dbReference>
<keyword evidence="14" id="KW-1185">Reference proteome</keyword>
<evidence type="ECO:0000313" key="14">
    <source>
        <dbReference type="Proteomes" id="UP000008631"/>
    </source>
</evidence>
<protein>
    <recommendedName>
        <fullName evidence="3">Sec translocon accessory complex subunit YajC</fullName>
    </recommendedName>
</protein>
<dbReference type="SMART" id="SM01323">
    <property type="entry name" value="YajC"/>
    <property type="match status" value="1"/>
</dbReference>
<evidence type="ECO:0000256" key="1">
    <source>
        <dbReference type="ARBA" id="ARBA00004162"/>
    </source>
</evidence>
<evidence type="ECO:0000256" key="2">
    <source>
        <dbReference type="ARBA" id="ARBA00006742"/>
    </source>
</evidence>
<evidence type="ECO:0000313" key="13">
    <source>
        <dbReference type="EMBL" id="ADV62240.1"/>
    </source>
</evidence>
<dbReference type="InParanoid" id="E8R0B3"/>
<evidence type="ECO:0000256" key="3">
    <source>
        <dbReference type="ARBA" id="ARBA00014962"/>
    </source>
</evidence>
<reference key="1">
    <citation type="submission" date="2010-11" db="EMBL/GenBank/DDBJ databases">
        <title>The complete sequence of chromosome of Isophaera pallida ATCC 43644.</title>
        <authorList>
            <consortium name="US DOE Joint Genome Institute (JGI-PGF)"/>
            <person name="Lucas S."/>
            <person name="Copeland A."/>
            <person name="Lapidus A."/>
            <person name="Bruce D."/>
            <person name="Goodwin L."/>
            <person name="Pitluck S."/>
            <person name="Kyrpides N."/>
            <person name="Mavromatis K."/>
            <person name="Pagani I."/>
            <person name="Ivanova N."/>
            <person name="Saunders E."/>
            <person name="Brettin T."/>
            <person name="Detter J.C."/>
            <person name="Han C."/>
            <person name="Tapia R."/>
            <person name="Land M."/>
            <person name="Hauser L."/>
            <person name="Markowitz V."/>
            <person name="Cheng J.-F."/>
            <person name="Hugenholtz P."/>
            <person name="Woyke T."/>
            <person name="Wu D."/>
            <person name="Eisen J.A."/>
        </authorList>
    </citation>
    <scope>NUCLEOTIDE SEQUENCE</scope>
    <source>
        <strain>ATCC 43644</strain>
    </source>
</reference>
<dbReference type="AlphaFoldDB" id="E8R0B3"/>
<dbReference type="EMBL" id="CP002353">
    <property type="protein sequence ID" value="ADV62240.1"/>
    <property type="molecule type" value="Genomic_DNA"/>
</dbReference>